<dbReference type="AlphaFoldDB" id="A0AA48H3S6"/>
<proteinExistence type="predicted"/>
<evidence type="ECO:0000259" key="2">
    <source>
        <dbReference type="Pfam" id="PF01833"/>
    </source>
</evidence>
<dbReference type="InterPro" id="IPR014756">
    <property type="entry name" value="Ig_E-set"/>
</dbReference>
<dbReference type="RefSeq" id="WP_316414262.1">
    <property type="nucleotide sequence ID" value="NZ_AP027080.1"/>
</dbReference>
<feature type="domain" description="IPT/TIG" evidence="2">
    <location>
        <begin position="140"/>
        <end position="217"/>
    </location>
</feature>
<dbReference type="InterPro" id="IPR002909">
    <property type="entry name" value="IPT_dom"/>
</dbReference>
<dbReference type="InterPro" id="IPR052387">
    <property type="entry name" value="Fibrocystin"/>
</dbReference>
<dbReference type="KEGG" id="msil:METEAL_05470"/>
<dbReference type="SUPFAM" id="SSF81296">
    <property type="entry name" value="E set domains"/>
    <property type="match status" value="4"/>
</dbReference>
<name>A0AA48H3S6_9BACT</name>
<evidence type="ECO:0000313" key="4">
    <source>
        <dbReference type="Proteomes" id="UP001238179"/>
    </source>
</evidence>
<keyword evidence="1" id="KW-0732">Signal</keyword>
<keyword evidence="4" id="KW-1185">Reference proteome</keyword>
<organism evidence="3 4">
    <name type="scientific">Mesoterricola silvestris</name>
    <dbReference type="NCBI Taxonomy" id="2927979"/>
    <lineage>
        <taxon>Bacteria</taxon>
        <taxon>Pseudomonadati</taxon>
        <taxon>Acidobacteriota</taxon>
        <taxon>Holophagae</taxon>
        <taxon>Holophagales</taxon>
        <taxon>Holophagaceae</taxon>
        <taxon>Mesoterricola</taxon>
    </lineage>
</organism>
<dbReference type="CDD" id="cd00102">
    <property type="entry name" value="IPT"/>
    <property type="match status" value="1"/>
</dbReference>
<dbReference type="Gene3D" id="2.60.40.10">
    <property type="entry name" value="Immunoglobulins"/>
    <property type="match status" value="5"/>
</dbReference>
<dbReference type="Proteomes" id="UP001238179">
    <property type="component" value="Chromosome"/>
</dbReference>
<dbReference type="InterPro" id="IPR013783">
    <property type="entry name" value="Ig-like_fold"/>
</dbReference>
<protein>
    <recommendedName>
        <fullName evidence="2">IPT/TIG domain-containing protein</fullName>
    </recommendedName>
</protein>
<evidence type="ECO:0000256" key="1">
    <source>
        <dbReference type="ARBA" id="ARBA00022729"/>
    </source>
</evidence>
<dbReference type="EMBL" id="AP027080">
    <property type="protein sequence ID" value="BDU71373.1"/>
    <property type="molecule type" value="Genomic_DNA"/>
</dbReference>
<feature type="domain" description="IPT/TIG" evidence="2">
    <location>
        <begin position="226"/>
        <end position="296"/>
    </location>
</feature>
<sequence length="738" mass="75158">MNSRHPLPEGLPPGRSRIWTFLPCLALGPLLLLGTACSRRGGGSTQAQAATAPAVTSIAPDSGFPGDKDIIITGTGFTGAGQVLFGGTQALAFTVESDTRINASLPATLPSGAVSVSVRKGAQVGTSPSPFTVKEMPAPPVLTSFSPQEGIPGTVVTLTGSGFLGITAVTFGGVPASSHKVVDGNTVEATVPEGASTGLISITGITGTVANSSGDFTVVLPGPAMPHVESLAPATGVPGTAVTLTGSAFLGATEVRFGGLAADAFQVNADGTRITTTVPAGAATGAVLVLTPGGTSPATYAAIFTVEAPQLPPSIAAIEPDQGIPGTEVTVTGTGLAGITGITYGGLELPASRYSLDSSTSLRVRIPDDAQVGGSIGVITGTPPMATSPEFVMLPSRRAIAPHTLTVTKAPDLLGQQWLNYPDARRSAIYQDLSLPLSPVFHAYNPGGDNPGLRDGKFVASYSLSLLLPPAFLEVLPRAIQDRIKALGVPPANVQILVSTQNYAYDGVTPDNGVYLFRPHYWTDPDAPNSGIYYKDHALSGGIFEADPKVTLSGHPSGEWFDFSILTHGPSATEAGPIVASGNTEPMAGFDVTETTGLYSVVQDGDRVAVTLHILLNDEDQATLDGITATPPTLGGLFKALLTSGFAKTRGIQLLGDLTRPVIATVTHTPVPGAPDLRVTLTGSALTGAQEVLLNGTPLTPLPGESSDAILRVDLPAGSTGNLQVVTPLGTSDPVPLP</sequence>
<gene>
    <name evidence="3" type="ORF">METEAL_05470</name>
</gene>
<feature type="domain" description="IPT/TIG" evidence="2">
    <location>
        <begin position="313"/>
        <end position="381"/>
    </location>
</feature>
<accession>A0AA48H3S6</accession>
<dbReference type="PANTHER" id="PTHR46769">
    <property type="entry name" value="POLYCYSTIC KIDNEY AND HEPATIC DISEASE 1 (AUTOSOMAL RECESSIVE)-LIKE 1"/>
    <property type="match status" value="1"/>
</dbReference>
<dbReference type="PANTHER" id="PTHR46769:SF2">
    <property type="entry name" value="FIBROCYSTIN-L ISOFORM 2 PRECURSOR-RELATED"/>
    <property type="match status" value="1"/>
</dbReference>
<reference evidence="4" key="1">
    <citation type="journal article" date="2023" name="Int. J. Syst. Evol. Microbiol.">
        <title>Mesoterricola silvestris gen. nov., sp. nov., Mesoterricola sediminis sp. nov., Geothrix oryzae sp. nov., Geothrix edaphica sp. nov., Geothrix rubra sp. nov., and Geothrix limicola sp. nov., six novel members of Acidobacteriota isolated from soils.</title>
        <authorList>
            <person name="Itoh H."/>
            <person name="Sugisawa Y."/>
            <person name="Mise K."/>
            <person name="Xu Z."/>
            <person name="Kuniyasu M."/>
            <person name="Ushijima N."/>
            <person name="Kawano K."/>
            <person name="Kobayashi E."/>
            <person name="Shiratori Y."/>
            <person name="Masuda Y."/>
            <person name="Senoo K."/>
        </authorList>
    </citation>
    <scope>NUCLEOTIDE SEQUENCE [LARGE SCALE GENOMIC DNA]</scope>
    <source>
        <strain evidence="4">W79</strain>
    </source>
</reference>
<feature type="domain" description="IPT/TIG" evidence="2">
    <location>
        <begin position="53"/>
        <end position="132"/>
    </location>
</feature>
<evidence type="ECO:0000313" key="3">
    <source>
        <dbReference type="EMBL" id="BDU71373.1"/>
    </source>
</evidence>
<dbReference type="Pfam" id="PF01833">
    <property type="entry name" value="TIG"/>
    <property type="match status" value="4"/>
</dbReference>